<sequence>MNIYTLDIIVTILLLLIINDPLLRFFQSLLFGSFIASEIFVGIIIIILMVLIHKFILRRFFPKK</sequence>
<evidence type="ECO:0000256" key="1">
    <source>
        <dbReference type="SAM" id="Phobius"/>
    </source>
</evidence>
<keyword evidence="1" id="KW-0472">Membrane</keyword>
<proteinExistence type="predicted"/>
<evidence type="ECO:0000313" key="2">
    <source>
        <dbReference type="EMBL" id="TGD22898.1"/>
    </source>
</evidence>
<dbReference type="Proteomes" id="UP000298021">
    <property type="component" value="Unassembled WGS sequence"/>
</dbReference>
<protein>
    <submittedName>
        <fullName evidence="2">Uncharacterized protein</fullName>
    </submittedName>
</protein>
<name>A0A4Z0JJ35_9LACO</name>
<comment type="caution">
    <text evidence="2">The sequence shown here is derived from an EMBL/GenBank/DDBJ whole genome shotgun (WGS) entry which is preliminary data.</text>
</comment>
<dbReference type="EMBL" id="RKLY01000017">
    <property type="protein sequence ID" value="TGD22898.1"/>
    <property type="molecule type" value="Genomic_DNA"/>
</dbReference>
<dbReference type="AlphaFoldDB" id="A0A4Z0JJ35"/>
<evidence type="ECO:0000313" key="3">
    <source>
        <dbReference type="Proteomes" id="UP000298021"/>
    </source>
</evidence>
<feature type="transmembrane region" description="Helical" evidence="1">
    <location>
        <begin position="5"/>
        <end position="23"/>
    </location>
</feature>
<gene>
    <name evidence="2" type="ORF">EGT49_07515</name>
</gene>
<accession>A0A4Z0JJ35</accession>
<keyword evidence="1" id="KW-1133">Transmembrane helix</keyword>
<organism evidence="2 3">
    <name type="scientific">Companilactobacillus suantsaicola</name>
    <dbReference type="NCBI Taxonomy" id="2487723"/>
    <lineage>
        <taxon>Bacteria</taxon>
        <taxon>Bacillati</taxon>
        <taxon>Bacillota</taxon>
        <taxon>Bacilli</taxon>
        <taxon>Lactobacillales</taxon>
        <taxon>Lactobacillaceae</taxon>
        <taxon>Companilactobacillus</taxon>
    </lineage>
</organism>
<feature type="transmembrane region" description="Helical" evidence="1">
    <location>
        <begin position="29"/>
        <end position="57"/>
    </location>
</feature>
<reference evidence="2 3" key="1">
    <citation type="submission" date="2018-10" db="EMBL/GenBank/DDBJ databases">
        <title>Lactobacillus sp. R7 and Lactobacillus sp. R19 isolated from fermented mustard green product of Taiwan.</title>
        <authorList>
            <person name="Lin S.-T."/>
        </authorList>
    </citation>
    <scope>NUCLEOTIDE SEQUENCE [LARGE SCALE GENOMIC DNA]</scope>
    <source>
        <strain evidence="2 3">BCRC 81127</strain>
    </source>
</reference>
<keyword evidence="3" id="KW-1185">Reference proteome</keyword>
<keyword evidence="1" id="KW-0812">Transmembrane</keyword>